<name>A0A0F9CYM4_9ZZZZ</name>
<dbReference type="AlphaFoldDB" id="A0A0F9CYM4"/>
<accession>A0A0F9CYM4</accession>
<organism evidence="1">
    <name type="scientific">marine sediment metagenome</name>
    <dbReference type="NCBI Taxonomy" id="412755"/>
    <lineage>
        <taxon>unclassified sequences</taxon>
        <taxon>metagenomes</taxon>
        <taxon>ecological metagenomes</taxon>
    </lineage>
</organism>
<gene>
    <name evidence="1" type="ORF">LCGC14_2344300</name>
</gene>
<reference evidence="1" key="1">
    <citation type="journal article" date="2015" name="Nature">
        <title>Complex archaea that bridge the gap between prokaryotes and eukaryotes.</title>
        <authorList>
            <person name="Spang A."/>
            <person name="Saw J.H."/>
            <person name="Jorgensen S.L."/>
            <person name="Zaremba-Niedzwiedzka K."/>
            <person name="Martijn J."/>
            <person name="Lind A.E."/>
            <person name="van Eijk R."/>
            <person name="Schleper C."/>
            <person name="Guy L."/>
            <person name="Ettema T.J."/>
        </authorList>
    </citation>
    <scope>NUCLEOTIDE SEQUENCE</scope>
</reference>
<evidence type="ECO:0000313" key="1">
    <source>
        <dbReference type="EMBL" id="KKL46566.1"/>
    </source>
</evidence>
<sequence length="69" mass="8239">MCYTLHMETIVEQLNELDNQYPNVMKMPKDIREKYNRLSQQLICQVWDIRHKDHGSIHSHLKAGEKDGM</sequence>
<proteinExistence type="predicted"/>
<protein>
    <submittedName>
        <fullName evidence="1">Uncharacterized protein</fullName>
    </submittedName>
</protein>
<dbReference type="EMBL" id="LAZR01033985">
    <property type="protein sequence ID" value="KKL46566.1"/>
    <property type="molecule type" value="Genomic_DNA"/>
</dbReference>
<comment type="caution">
    <text evidence="1">The sequence shown here is derived from an EMBL/GenBank/DDBJ whole genome shotgun (WGS) entry which is preliminary data.</text>
</comment>